<dbReference type="PROSITE" id="PS00518">
    <property type="entry name" value="ZF_RING_1"/>
    <property type="match status" value="1"/>
</dbReference>
<dbReference type="InterPro" id="IPR017907">
    <property type="entry name" value="Znf_RING_CS"/>
</dbReference>
<evidence type="ECO:0000256" key="8">
    <source>
        <dbReference type="PROSITE-ProRule" id="PRU00175"/>
    </source>
</evidence>
<dbReference type="PROSITE" id="PS51873">
    <property type="entry name" value="TRIAD"/>
    <property type="match status" value="1"/>
</dbReference>
<evidence type="ECO:0000259" key="10">
    <source>
        <dbReference type="PROSITE" id="PS51873"/>
    </source>
</evidence>
<dbReference type="PANTHER" id="PTHR22770">
    <property type="entry name" value="UBIQUITIN CONJUGATING ENZYME 7 INTERACTING PROTEIN-RELATED"/>
    <property type="match status" value="1"/>
</dbReference>
<evidence type="ECO:0000313" key="12">
    <source>
        <dbReference type="Proteomes" id="UP000663879"/>
    </source>
</evidence>
<dbReference type="GO" id="GO:0004842">
    <property type="term" value="F:ubiquitin-protein transferase activity"/>
    <property type="evidence" value="ECO:0007669"/>
    <property type="project" value="TreeGrafter"/>
</dbReference>
<dbReference type="SUPFAM" id="SSF57850">
    <property type="entry name" value="RING/U-box"/>
    <property type="match status" value="2"/>
</dbReference>
<proteinExistence type="predicted"/>
<comment type="pathway">
    <text evidence="1">Protein modification; protein ubiquitination.</text>
</comment>
<dbReference type="PROSITE" id="PS50089">
    <property type="entry name" value="ZF_RING_2"/>
    <property type="match status" value="1"/>
</dbReference>
<dbReference type="EMBL" id="CAJNOC010000277">
    <property type="protein sequence ID" value="CAF0737518.1"/>
    <property type="molecule type" value="Genomic_DNA"/>
</dbReference>
<evidence type="ECO:0000313" key="11">
    <source>
        <dbReference type="EMBL" id="CAF0737518.1"/>
    </source>
</evidence>
<evidence type="ECO:0000259" key="9">
    <source>
        <dbReference type="PROSITE" id="PS50089"/>
    </source>
</evidence>
<dbReference type="GO" id="GO:0008270">
    <property type="term" value="F:zinc ion binding"/>
    <property type="evidence" value="ECO:0007669"/>
    <property type="project" value="UniProtKB-KW"/>
</dbReference>
<feature type="domain" description="RING-type" evidence="10">
    <location>
        <begin position="1"/>
        <end position="288"/>
    </location>
</feature>
<dbReference type="GO" id="GO:0043161">
    <property type="term" value="P:proteasome-mediated ubiquitin-dependent protein catabolic process"/>
    <property type="evidence" value="ECO:0007669"/>
    <property type="project" value="TreeGrafter"/>
</dbReference>
<evidence type="ECO:0000256" key="2">
    <source>
        <dbReference type="ARBA" id="ARBA00022679"/>
    </source>
</evidence>
<comment type="caution">
    <text evidence="11">The sequence shown here is derived from an EMBL/GenBank/DDBJ whole genome shotgun (WGS) entry which is preliminary data.</text>
</comment>
<dbReference type="OrthoDB" id="10230994at2759"/>
<dbReference type="Gene3D" id="3.30.40.10">
    <property type="entry name" value="Zinc/RING finger domain, C3HC4 (zinc finger)"/>
    <property type="match status" value="1"/>
</dbReference>
<evidence type="ECO:0000256" key="5">
    <source>
        <dbReference type="ARBA" id="ARBA00022771"/>
    </source>
</evidence>
<sequence>MCLYKLFNINPLINDNQDLNFLNSNLEKLNVNCFVHRFIIRLSNFIYSIINNSNAPEELKSKLMYNYQQLRPYKPRNDKDLTVPSISKLNDYGEKTFAYFYPKFINDVIPNEIEECEMNNQNNLNQKDCVICLNKVSIDNYTIKDCNHKFCKICLVQYLENVDNSQKIECPFRNNSIDCKALITTSDLENILDKEKYEKFHSEKIINDKFSDKIKDLEDLLDSGAIIRCPKCLILIEKYDGGCQFVRCFYCKLDICWLTRQPRWGPGGKGDTTGGCQCGLNGLKCHPN</sequence>
<accession>A0A813NFS5</accession>
<dbReference type="InterPro" id="IPR001841">
    <property type="entry name" value="Znf_RING"/>
</dbReference>
<dbReference type="Pfam" id="PF13639">
    <property type="entry name" value="zf-RING_2"/>
    <property type="match status" value="1"/>
</dbReference>
<keyword evidence="12" id="KW-1185">Reference proteome</keyword>
<dbReference type="SMART" id="SM00184">
    <property type="entry name" value="RING"/>
    <property type="match status" value="1"/>
</dbReference>
<dbReference type="GO" id="GO:0043130">
    <property type="term" value="F:ubiquitin binding"/>
    <property type="evidence" value="ECO:0007669"/>
    <property type="project" value="TreeGrafter"/>
</dbReference>
<protein>
    <recommendedName>
        <fullName evidence="13">RBR-type E3 ubiquitin transferase</fullName>
    </recommendedName>
</protein>
<dbReference type="PANTHER" id="PTHR22770:SF13">
    <property type="entry name" value="RING-TYPE DOMAIN-CONTAINING PROTEIN"/>
    <property type="match status" value="1"/>
</dbReference>
<evidence type="ECO:0000256" key="1">
    <source>
        <dbReference type="ARBA" id="ARBA00004906"/>
    </source>
</evidence>
<feature type="non-terminal residue" evidence="11">
    <location>
        <position position="1"/>
    </location>
</feature>
<evidence type="ECO:0000256" key="7">
    <source>
        <dbReference type="ARBA" id="ARBA00022833"/>
    </source>
</evidence>
<keyword evidence="5 8" id="KW-0863">Zinc-finger</keyword>
<dbReference type="InterPro" id="IPR044066">
    <property type="entry name" value="TRIAD_supradom"/>
</dbReference>
<feature type="domain" description="RING-type" evidence="9">
    <location>
        <begin position="129"/>
        <end position="174"/>
    </location>
</feature>
<dbReference type="GO" id="GO:0097039">
    <property type="term" value="P:protein linear polyubiquitination"/>
    <property type="evidence" value="ECO:0007669"/>
    <property type="project" value="TreeGrafter"/>
</dbReference>
<keyword evidence="3" id="KW-0479">Metal-binding</keyword>
<keyword evidence="4" id="KW-0677">Repeat</keyword>
<evidence type="ECO:0008006" key="13">
    <source>
        <dbReference type="Google" id="ProtNLM"/>
    </source>
</evidence>
<gene>
    <name evidence="11" type="ORF">OXX778_LOCUS3209</name>
</gene>
<reference evidence="11" key="1">
    <citation type="submission" date="2021-02" db="EMBL/GenBank/DDBJ databases">
        <authorList>
            <person name="Nowell W R."/>
        </authorList>
    </citation>
    <scope>NUCLEOTIDE SEQUENCE</scope>
    <source>
        <strain evidence="11">Ploen Becks lab</strain>
    </source>
</reference>
<dbReference type="GO" id="GO:0000151">
    <property type="term" value="C:ubiquitin ligase complex"/>
    <property type="evidence" value="ECO:0007669"/>
    <property type="project" value="TreeGrafter"/>
</dbReference>
<dbReference type="InterPro" id="IPR051628">
    <property type="entry name" value="LUBAC_E3_Ligases"/>
</dbReference>
<dbReference type="AlphaFoldDB" id="A0A813NFS5"/>
<name>A0A813NFS5_9BILA</name>
<keyword evidence="7" id="KW-0862">Zinc</keyword>
<dbReference type="Proteomes" id="UP000663879">
    <property type="component" value="Unassembled WGS sequence"/>
</dbReference>
<dbReference type="InterPro" id="IPR013083">
    <property type="entry name" value="Znf_RING/FYVE/PHD"/>
</dbReference>
<keyword evidence="2" id="KW-0808">Transferase</keyword>
<evidence type="ECO:0000256" key="3">
    <source>
        <dbReference type="ARBA" id="ARBA00022723"/>
    </source>
</evidence>
<keyword evidence="6" id="KW-0833">Ubl conjugation pathway</keyword>
<evidence type="ECO:0000256" key="4">
    <source>
        <dbReference type="ARBA" id="ARBA00022737"/>
    </source>
</evidence>
<evidence type="ECO:0000256" key="6">
    <source>
        <dbReference type="ARBA" id="ARBA00022786"/>
    </source>
</evidence>
<organism evidence="11 12">
    <name type="scientific">Brachionus calyciflorus</name>
    <dbReference type="NCBI Taxonomy" id="104777"/>
    <lineage>
        <taxon>Eukaryota</taxon>
        <taxon>Metazoa</taxon>
        <taxon>Spiralia</taxon>
        <taxon>Gnathifera</taxon>
        <taxon>Rotifera</taxon>
        <taxon>Eurotatoria</taxon>
        <taxon>Monogononta</taxon>
        <taxon>Pseudotrocha</taxon>
        <taxon>Ploima</taxon>
        <taxon>Brachionidae</taxon>
        <taxon>Brachionus</taxon>
    </lineage>
</organism>
<dbReference type="Gene3D" id="1.20.120.1750">
    <property type="match status" value="1"/>
</dbReference>